<feature type="transmembrane region" description="Helical" evidence="1">
    <location>
        <begin position="195"/>
        <end position="213"/>
    </location>
</feature>
<dbReference type="GO" id="GO:0016874">
    <property type="term" value="F:ligase activity"/>
    <property type="evidence" value="ECO:0007669"/>
    <property type="project" value="UniProtKB-KW"/>
</dbReference>
<evidence type="ECO:0000313" key="2">
    <source>
        <dbReference type="EMBL" id="UYO39476.1"/>
    </source>
</evidence>
<name>A0AAX3DXB0_RHOPL</name>
<dbReference type="Proteomes" id="UP001163166">
    <property type="component" value="Chromosome"/>
</dbReference>
<dbReference type="AlphaFoldDB" id="A0AAX3DXB0"/>
<dbReference type="EMBL" id="CP076676">
    <property type="protein sequence ID" value="UYO39476.1"/>
    <property type="molecule type" value="Genomic_DNA"/>
</dbReference>
<evidence type="ECO:0000313" key="3">
    <source>
        <dbReference type="Proteomes" id="UP001163166"/>
    </source>
</evidence>
<dbReference type="RefSeq" id="WP_264074806.1">
    <property type="nucleotide sequence ID" value="NZ_CP076676.1"/>
</dbReference>
<keyword evidence="2" id="KW-0436">Ligase</keyword>
<feature type="transmembrane region" description="Helical" evidence="1">
    <location>
        <begin position="219"/>
        <end position="238"/>
    </location>
</feature>
<proteinExistence type="predicted"/>
<feature type="transmembrane region" description="Helical" evidence="1">
    <location>
        <begin position="364"/>
        <end position="382"/>
    </location>
</feature>
<organism evidence="2 3">
    <name type="scientific">Rhodopseudomonas palustris</name>
    <dbReference type="NCBI Taxonomy" id="1076"/>
    <lineage>
        <taxon>Bacteria</taxon>
        <taxon>Pseudomonadati</taxon>
        <taxon>Pseudomonadota</taxon>
        <taxon>Alphaproteobacteria</taxon>
        <taxon>Hyphomicrobiales</taxon>
        <taxon>Nitrobacteraceae</taxon>
        <taxon>Rhodopseudomonas</taxon>
    </lineage>
</organism>
<feature type="transmembrane region" description="Helical" evidence="1">
    <location>
        <begin position="388"/>
        <end position="407"/>
    </location>
</feature>
<protein>
    <submittedName>
        <fullName evidence="2">O-antigen ligase domain-containing protein</fullName>
    </submittedName>
</protein>
<sequence>MTDFALAPQDAVRASPPRLKALQLGLLWLVGASGAIVFIEPSPYEIAIVLALGVLAVTGGLRLAPALIVPIGLLIGIELGYSIGAVGLMDDPIILNWILTSWYMAVTAMFFAMVCLQDTRERAEAIAHGYLVGGLIAALAGIVGYFNLLPGGQDLLTYVGRARGTFKDPNVLGAFLIFPAIYSLQRAIEGSFWTMVRNGVAFGIISLAVFLAFSRAAWGMLAGASLLTVALMFITAPTQQRRLRIVVLAALALIVLAATIAVLLSFDQIDALFKERASLSQPYDSGRFGRFGRHLLGAKMALDYPTGIGPLQFRRFFPEDTHNSFLNAFMSGGWISGTLYPALVFVTAAYGLRNVFVRTPWQRVTIVVVTAMVVTLLESFIIDTDHWRHYFMLVGLTWSLAIASTRFRRGRSDPAVSAG</sequence>
<feature type="transmembrane region" description="Helical" evidence="1">
    <location>
        <begin position="94"/>
        <end position="116"/>
    </location>
</feature>
<feature type="transmembrane region" description="Helical" evidence="1">
    <location>
        <begin position="128"/>
        <end position="149"/>
    </location>
</feature>
<accession>A0AAX3DXB0</accession>
<feature type="transmembrane region" description="Helical" evidence="1">
    <location>
        <begin position="21"/>
        <end position="39"/>
    </location>
</feature>
<feature type="transmembrane region" description="Helical" evidence="1">
    <location>
        <begin position="245"/>
        <end position="266"/>
    </location>
</feature>
<dbReference type="PANTHER" id="PTHR37422:SF21">
    <property type="entry name" value="EXOQ-LIKE PROTEIN"/>
    <property type="match status" value="1"/>
</dbReference>
<feature type="transmembrane region" description="Helical" evidence="1">
    <location>
        <begin position="45"/>
        <end position="64"/>
    </location>
</feature>
<dbReference type="PANTHER" id="PTHR37422">
    <property type="entry name" value="TEICHURONIC ACID BIOSYNTHESIS PROTEIN TUAE"/>
    <property type="match status" value="1"/>
</dbReference>
<keyword evidence="1" id="KW-0472">Membrane</keyword>
<feature type="transmembrane region" description="Helical" evidence="1">
    <location>
        <begin position="333"/>
        <end position="352"/>
    </location>
</feature>
<feature type="transmembrane region" description="Helical" evidence="1">
    <location>
        <begin position="71"/>
        <end position="88"/>
    </location>
</feature>
<evidence type="ECO:0000256" key="1">
    <source>
        <dbReference type="SAM" id="Phobius"/>
    </source>
</evidence>
<keyword evidence="1" id="KW-1133">Transmembrane helix</keyword>
<dbReference type="InterPro" id="IPR051533">
    <property type="entry name" value="WaaL-like"/>
</dbReference>
<reference evidence="2" key="1">
    <citation type="journal article" date="2022" name="Biol. Control">
        <title>In silico genomic analysis of Rhodopseudomonas palustris strains revealed potential biocontrol agents and crop yield enhancers.</title>
        <authorList>
            <person name="Surachat K."/>
            <person name="Kantachote D."/>
            <person name="Deachamag P."/>
            <person name="Wonglapsuwan M."/>
        </authorList>
    </citation>
    <scope>NUCLEOTIDE SEQUENCE</scope>
    <source>
        <strain evidence="2">TLS06</strain>
    </source>
</reference>
<keyword evidence="1" id="KW-0812">Transmembrane</keyword>
<gene>
    <name evidence="2" type="ORF">KQX62_22695</name>
</gene>
<feature type="transmembrane region" description="Helical" evidence="1">
    <location>
        <begin position="169"/>
        <end position="188"/>
    </location>
</feature>